<keyword evidence="1" id="KW-0472">Membrane</keyword>
<feature type="transmembrane region" description="Helical" evidence="1">
    <location>
        <begin position="136"/>
        <end position="157"/>
    </location>
</feature>
<reference evidence="3 4" key="1">
    <citation type="submission" date="2024-06" db="EMBL/GenBank/DDBJ databases">
        <title>Genomic Encyclopedia of Type Strains, Phase IV (KMG-IV): sequencing the most valuable type-strain genomes for metagenomic binning, comparative biology and taxonomic classification.</title>
        <authorList>
            <person name="Goeker M."/>
        </authorList>
    </citation>
    <scope>NUCLEOTIDE SEQUENCE [LARGE SCALE GENOMIC DNA]</scope>
    <source>
        <strain evidence="3 4">DSM 29780</strain>
    </source>
</reference>
<keyword evidence="1" id="KW-0812">Transmembrane</keyword>
<keyword evidence="1" id="KW-1133">Transmembrane helix</keyword>
<organism evidence="3 4">
    <name type="scientific">Rhizobium aquaticum</name>
    <dbReference type="NCBI Taxonomy" id="1549636"/>
    <lineage>
        <taxon>Bacteria</taxon>
        <taxon>Pseudomonadati</taxon>
        <taxon>Pseudomonadota</taxon>
        <taxon>Alphaproteobacteria</taxon>
        <taxon>Hyphomicrobiales</taxon>
        <taxon>Rhizobiaceae</taxon>
        <taxon>Rhizobium/Agrobacterium group</taxon>
        <taxon>Rhizobium</taxon>
    </lineage>
</organism>
<feature type="transmembrane region" description="Helical" evidence="1">
    <location>
        <begin position="86"/>
        <end position="105"/>
    </location>
</feature>
<comment type="caution">
    <text evidence="3">The sequence shown here is derived from an EMBL/GenBank/DDBJ whole genome shotgun (WGS) entry which is preliminary data.</text>
</comment>
<accession>A0ABV2IWI1</accession>
<feature type="transmembrane region" description="Helical" evidence="1">
    <location>
        <begin position="228"/>
        <end position="249"/>
    </location>
</feature>
<feature type="domain" description="Heparan-alpha-glucosaminide N-acetyltransferase catalytic" evidence="2">
    <location>
        <begin position="13"/>
        <end position="236"/>
    </location>
</feature>
<dbReference type="EMBL" id="JBEPMB010000001">
    <property type="protein sequence ID" value="MET3612476.1"/>
    <property type="molecule type" value="Genomic_DNA"/>
</dbReference>
<feature type="transmembrane region" description="Helical" evidence="1">
    <location>
        <begin position="19"/>
        <end position="35"/>
    </location>
</feature>
<dbReference type="Pfam" id="PF07786">
    <property type="entry name" value="HGSNAT_cat"/>
    <property type="match status" value="1"/>
</dbReference>
<dbReference type="RefSeq" id="WP_354555036.1">
    <property type="nucleotide sequence ID" value="NZ_JBEPMB010000001.1"/>
</dbReference>
<feature type="transmembrane region" description="Helical" evidence="1">
    <location>
        <begin position="55"/>
        <end position="74"/>
    </location>
</feature>
<evidence type="ECO:0000256" key="1">
    <source>
        <dbReference type="SAM" id="Phobius"/>
    </source>
</evidence>
<evidence type="ECO:0000313" key="3">
    <source>
        <dbReference type="EMBL" id="MET3612476.1"/>
    </source>
</evidence>
<feature type="transmembrane region" description="Helical" evidence="1">
    <location>
        <begin position="111"/>
        <end position="131"/>
    </location>
</feature>
<dbReference type="Proteomes" id="UP001549047">
    <property type="component" value="Unassembled WGS sequence"/>
</dbReference>
<sequence length="325" mass="35926">MSQDNTAEQPIGRLHWMDALRGVALITMATYHLTWDLEFFHYLEPGTASSLPLKIYARSIASSFLFLAGFSLYLAHGRGIRWQPFWMRFAKIVAAALVVTVATFYAMYDEFIYFGILHNIAAASLIGLLFLRAPPLLTLAVAAASIAAPIWLHSSVFNTPPLYWLGLSESVRRSNDYVPILPWLGPFLIGIAAAQLLIKYRLIRILAGDGARNFHVFSGLSTVGRHSLAFYLLHQPILIAIVWCIAQVFPAASPDPALSYMQSCKAACAANQSESFCSSFCGCTLTELKSQNLFDVLERGELDVNNDARVLGISRQCTRTAQGQE</sequence>
<proteinExistence type="predicted"/>
<dbReference type="InterPro" id="IPR012429">
    <property type="entry name" value="HGSNAT_cat"/>
</dbReference>
<evidence type="ECO:0000313" key="4">
    <source>
        <dbReference type="Proteomes" id="UP001549047"/>
    </source>
</evidence>
<feature type="transmembrane region" description="Helical" evidence="1">
    <location>
        <begin position="177"/>
        <end position="198"/>
    </location>
</feature>
<evidence type="ECO:0000259" key="2">
    <source>
        <dbReference type="Pfam" id="PF07786"/>
    </source>
</evidence>
<gene>
    <name evidence="3" type="ORF">ABID16_000781</name>
</gene>
<name>A0ABV2IWI1_9HYPH</name>
<protein>
    <submittedName>
        <fullName evidence="3">Membrane protein</fullName>
    </submittedName>
</protein>
<keyword evidence="4" id="KW-1185">Reference proteome</keyword>